<dbReference type="GO" id="GO:0003995">
    <property type="term" value="F:acyl-CoA dehydrogenase activity"/>
    <property type="evidence" value="ECO:0007669"/>
    <property type="project" value="TreeGrafter"/>
</dbReference>
<dbReference type="Gene3D" id="1.10.540.10">
    <property type="entry name" value="Acyl-CoA dehydrogenase/oxidase, N-terminal domain"/>
    <property type="match status" value="1"/>
</dbReference>
<keyword evidence="5" id="KW-0560">Oxidoreductase</keyword>
<comment type="similarity">
    <text evidence="2">Belongs to the acyl-CoA dehydrogenase family.</text>
</comment>
<evidence type="ECO:0000259" key="6">
    <source>
        <dbReference type="Pfam" id="PF00441"/>
    </source>
</evidence>
<dbReference type="SUPFAM" id="SSF47203">
    <property type="entry name" value="Acyl-CoA dehydrogenase C-terminal domain-like"/>
    <property type="match status" value="1"/>
</dbReference>
<evidence type="ECO:0000256" key="1">
    <source>
        <dbReference type="ARBA" id="ARBA00001974"/>
    </source>
</evidence>
<evidence type="ECO:0000256" key="3">
    <source>
        <dbReference type="ARBA" id="ARBA00022630"/>
    </source>
</evidence>
<comment type="caution">
    <text evidence="8">The sequence shown here is derived from an EMBL/GenBank/DDBJ whole genome shotgun (WGS) entry which is preliminary data.</text>
</comment>
<dbReference type="SUPFAM" id="SSF56645">
    <property type="entry name" value="Acyl-CoA dehydrogenase NM domain-like"/>
    <property type="match status" value="1"/>
</dbReference>
<dbReference type="PANTHER" id="PTHR48083:SF37">
    <property type="entry name" value="DEHYDROGENASE, PUTATIVE-RELATED"/>
    <property type="match status" value="1"/>
</dbReference>
<evidence type="ECO:0000313" key="8">
    <source>
        <dbReference type="EMBL" id="KGT79508.1"/>
    </source>
</evidence>
<dbReference type="InterPro" id="IPR046373">
    <property type="entry name" value="Acyl-CoA_Oxase/DH_mid-dom_sf"/>
</dbReference>
<protein>
    <submittedName>
        <fullName evidence="8">Acyl-CoA dehydrogenase</fullName>
    </submittedName>
</protein>
<dbReference type="InterPro" id="IPR009100">
    <property type="entry name" value="AcylCoA_DH/oxidase_NM_dom_sf"/>
</dbReference>
<evidence type="ECO:0000256" key="2">
    <source>
        <dbReference type="ARBA" id="ARBA00009347"/>
    </source>
</evidence>
<dbReference type="InterPro" id="IPR050741">
    <property type="entry name" value="Acyl-CoA_dehydrogenase"/>
</dbReference>
<dbReference type="InterPro" id="IPR009075">
    <property type="entry name" value="AcylCo_DH/oxidase_C"/>
</dbReference>
<dbReference type="InterPro" id="IPR036250">
    <property type="entry name" value="AcylCo_DH-like_C"/>
</dbReference>
<dbReference type="EMBL" id="JRPN01000010">
    <property type="protein sequence ID" value="KGT79508.1"/>
    <property type="molecule type" value="Genomic_DNA"/>
</dbReference>
<dbReference type="InterPro" id="IPR037069">
    <property type="entry name" value="AcylCoA_DH/ox_N_sf"/>
</dbReference>
<dbReference type="PANTHER" id="PTHR48083">
    <property type="entry name" value="MEDIUM-CHAIN SPECIFIC ACYL-COA DEHYDROGENASE, MITOCHONDRIAL-RELATED"/>
    <property type="match status" value="1"/>
</dbReference>
<reference evidence="8 9" key="1">
    <citation type="submission" date="2014-09" db="EMBL/GenBank/DDBJ databases">
        <title>Draft genome of Bradyrhizobium japonicum Is-34.</title>
        <authorList>
            <person name="Tsurumaru H."/>
            <person name="Yamakawa T."/>
            <person name="Hashimoto S."/>
            <person name="Okizaki K."/>
            <person name="Kanesaki Y."/>
            <person name="Yoshikawa H."/>
            <person name="Yajima S."/>
        </authorList>
    </citation>
    <scope>NUCLEOTIDE SEQUENCE [LARGE SCALE GENOMIC DNA]</scope>
    <source>
        <strain evidence="8 9">Is-34</strain>
    </source>
</reference>
<feature type="domain" description="Acyl-CoA dehydrogenase/oxidase C-terminal" evidence="6">
    <location>
        <begin position="223"/>
        <end position="341"/>
    </location>
</feature>
<evidence type="ECO:0000313" key="9">
    <source>
        <dbReference type="Proteomes" id="UP000030377"/>
    </source>
</evidence>
<dbReference type="Gene3D" id="2.40.110.10">
    <property type="entry name" value="Butyryl-CoA Dehydrogenase, subunit A, domain 2"/>
    <property type="match status" value="1"/>
</dbReference>
<sequence>MLAPAQNLQLLQRTKEFAQIAGDAASRADATGSIDQAVWSALCDTGISMAPFSPDFGGIGLSDPNQQTTLCAILRLIGGADLAVARLFEGHVNAVMLVSRYGTRPQIESLARSVKQGGLSGVWGAEDAHGLRRLGNSASWLLEGKKILASGAGVIARPLVTVGSPDGHILYLLNLEAGKRADMSSWTPLGMKASASGTIDLTGVIVGPSEQIGDAGNYMRQPFFSGGAWRFCAAQLGAMEQLTELYCAQLRARSRESDPYQLERVAHCAAACRTTLFWVEEAARQFADENLKPAAIVAFTNFTRMVTERAALDVMECVQRGTGLSGLMRPNPIERICRDLATYLRQPVPDMAMSDAARAVLAGELATGALL</sequence>
<dbReference type="GO" id="GO:0005737">
    <property type="term" value="C:cytoplasm"/>
    <property type="evidence" value="ECO:0007669"/>
    <property type="project" value="TreeGrafter"/>
</dbReference>
<dbReference type="GO" id="GO:0050660">
    <property type="term" value="F:flavin adenine dinucleotide binding"/>
    <property type="evidence" value="ECO:0007669"/>
    <property type="project" value="InterPro"/>
</dbReference>
<dbReference type="AlphaFoldDB" id="A0A0A3Z0X1"/>
<gene>
    <name evidence="8" type="ORF">MA20_11460</name>
</gene>
<comment type="cofactor">
    <cofactor evidence="1">
        <name>FAD</name>
        <dbReference type="ChEBI" id="CHEBI:57692"/>
    </cofactor>
</comment>
<evidence type="ECO:0000259" key="7">
    <source>
        <dbReference type="Pfam" id="PF02771"/>
    </source>
</evidence>
<organism evidence="8 9">
    <name type="scientific">Bradyrhizobium japonicum</name>
    <dbReference type="NCBI Taxonomy" id="375"/>
    <lineage>
        <taxon>Bacteria</taxon>
        <taxon>Pseudomonadati</taxon>
        <taxon>Pseudomonadota</taxon>
        <taxon>Alphaproteobacteria</taxon>
        <taxon>Hyphomicrobiales</taxon>
        <taxon>Nitrobacteraceae</taxon>
        <taxon>Bradyrhizobium</taxon>
    </lineage>
</organism>
<evidence type="ECO:0000256" key="4">
    <source>
        <dbReference type="ARBA" id="ARBA00022827"/>
    </source>
</evidence>
<feature type="domain" description="Acyl-CoA dehydrogenase/oxidase N-terminal" evidence="7">
    <location>
        <begin position="9"/>
        <end position="108"/>
    </location>
</feature>
<dbReference type="Gene3D" id="1.20.140.10">
    <property type="entry name" value="Butyryl-CoA Dehydrogenase, subunit A, domain 3"/>
    <property type="match status" value="1"/>
</dbReference>
<dbReference type="Pfam" id="PF02771">
    <property type="entry name" value="Acyl-CoA_dh_N"/>
    <property type="match status" value="1"/>
</dbReference>
<accession>A0A0A3Z0X1</accession>
<dbReference type="InterPro" id="IPR013786">
    <property type="entry name" value="AcylCoA_DH/ox_N"/>
</dbReference>
<dbReference type="GO" id="GO:0033539">
    <property type="term" value="P:fatty acid beta-oxidation using acyl-CoA dehydrogenase"/>
    <property type="evidence" value="ECO:0007669"/>
    <property type="project" value="TreeGrafter"/>
</dbReference>
<proteinExistence type="inferred from homology"/>
<keyword evidence="3" id="KW-0285">Flavoprotein</keyword>
<dbReference type="Pfam" id="PF00441">
    <property type="entry name" value="Acyl-CoA_dh_1"/>
    <property type="match status" value="1"/>
</dbReference>
<keyword evidence="4" id="KW-0274">FAD</keyword>
<name>A0A0A3Z0X1_BRAJP</name>
<evidence type="ECO:0000256" key="5">
    <source>
        <dbReference type="ARBA" id="ARBA00023002"/>
    </source>
</evidence>
<dbReference type="Proteomes" id="UP000030377">
    <property type="component" value="Unassembled WGS sequence"/>
</dbReference>